<evidence type="ECO:0000256" key="2">
    <source>
        <dbReference type="SAM" id="MobiDB-lite"/>
    </source>
</evidence>
<dbReference type="AlphaFoldDB" id="A0A8S4FQ69"/>
<evidence type="ECO:0000313" key="4">
    <source>
        <dbReference type="EMBL" id="CAG9130682.1"/>
    </source>
</evidence>
<accession>A0A8S4FQ69</accession>
<dbReference type="Gene3D" id="3.30.40.10">
    <property type="entry name" value="Zinc/RING finger domain, C3HC4 (zinc finger)"/>
    <property type="match status" value="1"/>
</dbReference>
<evidence type="ECO:0000313" key="5">
    <source>
        <dbReference type="Proteomes" id="UP000653454"/>
    </source>
</evidence>
<evidence type="ECO:0000259" key="3">
    <source>
        <dbReference type="Pfam" id="PF25298"/>
    </source>
</evidence>
<feature type="coiled-coil region" evidence="1">
    <location>
        <begin position="154"/>
        <end position="195"/>
    </location>
</feature>
<organism evidence="4 5">
    <name type="scientific">Plutella xylostella</name>
    <name type="common">Diamondback moth</name>
    <name type="synonym">Plutella maculipennis</name>
    <dbReference type="NCBI Taxonomy" id="51655"/>
    <lineage>
        <taxon>Eukaryota</taxon>
        <taxon>Metazoa</taxon>
        <taxon>Ecdysozoa</taxon>
        <taxon>Arthropoda</taxon>
        <taxon>Hexapoda</taxon>
        <taxon>Insecta</taxon>
        <taxon>Pterygota</taxon>
        <taxon>Neoptera</taxon>
        <taxon>Endopterygota</taxon>
        <taxon>Lepidoptera</taxon>
        <taxon>Glossata</taxon>
        <taxon>Ditrysia</taxon>
        <taxon>Yponomeutoidea</taxon>
        <taxon>Plutellidae</taxon>
        <taxon>Plutella</taxon>
    </lineage>
</organism>
<dbReference type="InterPro" id="IPR011011">
    <property type="entry name" value="Znf_FYVE_PHD"/>
</dbReference>
<dbReference type="Gene3D" id="3.30.70.1820">
    <property type="entry name" value="L1 transposable element, RRM domain"/>
    <property type="match status" value="1"/>
</dbReference>
<feature type="compositionally biased region" description="Polar residues" evidence="2">
    <location>
        <begin position="102"/>
        <end position="119"/>
    </location>
</feature>
<dbReference type="EMBL" id="CAJHNJ030000042">
    <property type="protein sequence ID" value="CAG9130682.1"/>
    <property type="molecule type" value="Genomic_DNA"/>
</dbReference>
<proteinExistence type="predicted"/>
<dbReference type="Pfam" id="PF25298">
    <property type="entry name" value="Baculo_FP_2nd"/>
    <property type="match status" value="1"/>
</dbReference>
<keyword evidence="1" id="KW-0175">Coiled coil</keyword>
<keyword evidence="5" id="KW-1185">Reference proteome</keyword>
<reference evidence="4" key="1">
    <citation type="submission" date="2020-11" db="EMBL/GenBank/DDBJ databases">
        <authorList>
            <person name="Whiteford S."/>
        </authorList>
    </citation>
    <scope>NUCLEOTIDE SEQUENCE</scope>
</reference>
<protein>
    <submittedName>
        <fullName evidence="4">(diamondback moth) hypothetical protein</fullName>
    </submittedName>
</protein>
<dbReference type="SUPFAM" id="SSF57903">
    <property type="entry name" value="FYVE/PHD zinc finger"/>
    <property type="match status" value="1"/>
</dbReference>
<feature type="domain" description="FP protein C-terminal" evidence="3">
    <location>
        <begin position="297"/>
        <end position="347"/>
    </location>
</feature>
<dbReference type="InterPro" id="IPR013083">
    <property type="entry name" value="Znf_RING/FYVE/PHD"/>
</dbReference>
<gene>
    <name evidence="4" type="ORF">PLXY2_LOCUS10035</name>
</gene>
<comment type="caution">
    <text evidence="4">The sequence shown here is derived from an EMBL/GenBank/DDBJ whole genome shotgun (WGS) entry which is preliminary data.</text>
</comment>
<dbReference type="Proteomes" id="UP000653454">
    <property type="component" value="Unassembled WGS sequence"/>
</dbReference>
<dbReference type="InterPro" id="IPR057251">
    <property type="entry name" value="FP_C"/>
</dbReference>
<name>A0A8S4FQ69_PLUXY</name>
<evidence type="ECO:0000256" key="1">
    <source>
        <dbReference type="SAM" id="Coils"/>
    </source>
</evidence>
<sequence length="356" mass="39599">MTNKCNGCGENIATQDFMNCNKCHAHYDILCLNIPKATFTSYTVGFKRDWLCPECQCAAPKSDNTPVRGATTAAKLSKPLTDNSNINVTRGGHKPTKAKAATNKSDSDTSGSVVMTNTKVATNKSDSDISSVVEEIRLLRQEILDMKSIFSKKLEEYEKVIATQSTEILDLKAAVSILQENARNTEQRAQKNEIEIIGVPETENEGLQHLAILVSKKMGVDLSESDIDTVFRAGPRRSTLSSNLPATINYPRPLVVKLVRYAKRNEIIKASKIRKNLNSEGIAQGPVAKMYVNERLTKENRLLFREARTRAHNYNFRFCWTRDGSIYIKKADGRPAIHIKSQEDLDQHIGAAPITG</sequence>
<feature type="region of interest" description="Disordered" evidence="2">
    <location>
        <begin position="81"/>
        <end position="119"/>
    </location>
</feature>